<feature type="chain" id="PRO_5036262539" evidence="1">
    <location>
        <begin position="42"/>
        <end position="165"/>
    </location>
</feature>
<sequence length="165" mass="19757">MNSRPFCINHPVRTFWVILSKRTLAVLRLWRWALLPYRCWALCSHVPWASLFDTNIKTCEMTFGDTKGDSVFLYLFNVTMLPVYEVHCSIKLDWMRCFINIKSLYIKMNYHCVQRHMLGKMVTVLGKNKFKVYNLSKMNIYLFCIWLAMWHAYHELSCLAKTVKR</sequence>
<organism evidence="2">
    <name type="scientific">Cacopsylla melanoneura</name>
    <dbReference type="NCBI Taxonomy" id="428564"/>
    <lineage>
        <taxon>Eukaryota</taxon>
        <taxon>Metazoa</taxon>
        <taxon>Ecdysozoa</taxon>
        <taxon>Arthropoda</taxon>
        <taxon>Hexapoda</taxon>
        <taxon>Insecta</taxon>
        <taxon>Pterygota</taxon>
        <taxon>Neoptera</taxon>
        <taxon>Paraneoptera</taxon>
        <taxon>Hemiptera</taxon>
        <taxon>Sternorrhyncha</taxon>
        <taxon>Psylloidea</taxon>
        <taxon>Psyllidae</taxon>
        <taxon>Psyllinae</taxon>
        <taxon>Cacopsylla</taxon>
    </lineage>
</organism>
<dbReference type="EMBL" id="HBUF01353260">
    <property type="protein sequence ID" value="CAG6715531.1"/>
    <property type="molecule type" value="Transcribed_RNA"/>
</dbReference>
<protein>
    <submittedName>
        <fullName evidence="2">Uncharacterized protein</fullName>
    </submittedName>
</protein>
<evidence type="ECO:0000313" key="2">
    <source>
        <dbReference type="EMBL" id="CAG6715534.1"/>
    </source>
</evidence>
<reference evidence="2" key="1">
    <citation type="submission" date="2021-05" db="EMBL/GenBank/DDBJ databases">
        <authorList>
            <person name="Alioto T."/>
            <person name="Alioto T."/>
            <person name="Gomez Garrido J."/>
        </authorList>
    </citation>
    <scope>NUCLEOTIDE SEQUENCE</scope>
</reference>
<accession>A0A8D8Y1Y1</accession>
<keyword evidence="1" id="KW-0732">Signal</keyword>
<name>A0A8D8Y1Y1_9HEMI</name>
<feature type="signal peptide" evidence="1">
    <location>
        <begin position="1"/>
        <end position="41"/>
    </location>
</feature>
<proteinExistence type="predicted"/>
<dbReference type="AlphaFoldDB" id="A0A8D8Y1Y1"/>
<dbReference type="EMBL" id="HBUF01353262">
    <property type="protein sequence ID" value="CAG6715534.1"/>
    <property type="molecule type" value="Transcribed_RNA"/>
</dbReference>
<evidence type="ECO:0000256" key="1">
    <source>
        <dbReference type="SAM" id="SignalP"/>
    </source>
</evidence>